<protein>
    <submittedName>
        <fullName evidence="1">35812_t:CDS:1</fullName>
    </submittedName>
</protein>
<proteinExistence type="predicted"/>
<organism evidence="1 2">
    <name type="scientific">Racocetra persica</name>
    <dbReference type="NCBI Taxonomy" id="160502"/>
    <lineage>
        <taxon>Eukaryota</taxon>
        <taxon>Fungi</taxon>
        <taxon>Fungi incertae sedis</taxon>
        <taxon>Mucoromycota</taxon>
        <taxon>Glomeromycotina</taxon>
        <taxon>Glomeromycetes</taxon>
        <taxon>Diversisporales</taxon>
        <taxon>Gigasporaceae</taxon>
        <taxon>Racocetra</taxon>
    </lineage>
</organism>
<gene>
    <name evidence="1" type="ORF">RPERSI_LOCUS20742</name>
</gene>
<feature type="non-terminal residue" evidence="1">
    <location>
        <position position="191"/>
    </location>
</feature>
<keyword evidence="2" id="KW-1185">Reference proteome</keyword>
<sequence length="191" mass="21895">MIETVDDIDELIKYSFNILWKATEGKIAIAIFNDPLFQVTFILNDGTPKVLNLDVPKEPNDSYIQESLQNSSFDVPISNQISNDSDDFPGHNDKKKDFSVVSENTKSNERQGLETNIQELIQNTDYETREDAKMYQPQINKKIKSDEYSNSAEEIDKQEFDNTIISMLRKNNSSQSKINKKSKASEENTNK</sequence>
<dbReference type="EMBL" id="CAJVQC010059174">
    <property type="protein sequence ID" value="CAG8799522.1"/>
    <property type="molecule type" value="Genomic_DNA"/>
</dbReference>
<reference evidence="1" key="1">
    <citation type="submission" date="2021-06" db="EMBL/GenBank/DDBJ databases">
        <authorList>
            <person name="Kallberg Y."/>
            <person name="Tangrot J."/>
            <person name="Rosling A."/>
        </authorList>
    </citation>
    <scope>NUCLEOTIDE SEQUENCE</scope>
    <source>
        <strain evidence="1">MA461A</strain>
    </source>
</reference>
<accession>A0ACA9RLY3</accession>
<evidence type="ECO:0000313" key="2">
    <source>
        <dbReference type="Proteomes" id="UP000789920"/>
    </source>
</evidence>
<comment type="caution">
    <text evidence="1">The sequence shown here is derived from an EMBL/GenBank/DDBJ whole genome shotgun (WGS) entry which is preliminary data.</text>
</comment>
<evidence type="ECO:0000313" key="1">
    <source>
        <dbReference type="EMBL" id="CAG8799522.1"/>
    </source>
</evidence>
<dbReference type="Proteomes" id="UP000789920">
    <property type="component" value="Unassembled WGS sequence"/>
</dbReference>
<name>A0ACA9RLY3_9GLOM</name>